<evidence type="ECO:0000313" key="3">
    <source>
        <dbReference type="Proteomes" id="UP000636709"/>
    </source>
</evidence>
<accession>A0A835EUV4</accession>
<gene>
    <name evidence="2" type="ORF">HU200_026147</name>
</gene>
<protein>
    <submittedName>
        <fullName evidence="2">Uncharacterized protein</fullName>
    </submittedName>
</protein>
<feature type="compositionally biased region" description="Low complexity" evidence="1">
    <location>
        <begin position="933"/>
        <end position="955"/>
    </location>
</feature>
<feature type="region of interest" description="Disordered" evidence="1">
    <location>
        <begin position="922"/>
        <end position="987"/>
    </location>
</feature>
<dbReference type="AlphaFoldDB" id="A0A835EUV4"/>
<proteinExistence type="predicted"/>
<feature type="region of interest" description="Disordered" evidence="1">
    <location>
        <begin position="38"/>
        <end position="153"/>
    </location>
</feature>
<organism evidence="2 3">
    <name type="scientific">Digitaria exilis</name>
    <dbReference type="NCBI Taxonomy" id="1010633"/>
    <lineage>
        <taxon>Eukaryota</taxon>
        <taxon>Viridiplantae</taxon>
        <taxon>Streptophyta</taxon>
        <taxon>Embryophyta</taxon>
        <taxon>Tracheophyta</taxon>
        <taxon>Spermatophyta</taxon>
        <taxon>Magnoliopsida</taxon>
        <taxon>Liliopsida</taxon>
        <taxon>Poales</taxon>
        <taxon>Poaceae</taxon>
        <taxon>PACMAD clade</taxon>
        <taxon>Panicoideae</taxon>
        <taxon>Panicodae</taxon>
        <taxon>Paniceae</taxon>
        <taxon>Anthephorinae</taxon>
        <taxon>Digitaria</taxon>
    </lineage>
</organism>
<feature type="compositionally biased region" description="Basic and acidic residues" evidence="1">
    <location>
        <begin position="69"/>
        <end position="78"/>
    </location>
</feature>
<evidence type="ECO:0000256" key="1">
    <source>
        <dbReference type="SAM" id="MobiDB-lite"/>
    </source>
</evidence>
<dbReference type="InterPro" id="IPR008004">
    <property type="entry name" value="OCTOPUS-like"/>
</dbReference>
<feature type="region of interest" description="Disordered" evidence="1">
    <location>
        <begin position="653"/>
        <end position="676"/>
    </location>
</feature>
<reference evidence="2" key="1">
    <citation type="submission" date="2020-07" db="EMBL/GenBank/DDBJ databases">
        <title>Genome sequence and genetic diversity analysis of an under-domesticated orphan crop, white fonio (Digitaria exilis).</title>
        <authorList>
            <person name="Bennetzen J.L."/>
            <person name="Chen S."/>
            <person name="Ma X."/>
            <person name="Wang X."/>
            <person name="Yssel A.E.J."/>
            <person name="Chaluvadi S.R."/>
            <person name="Johnson M."/>
            <person name="Gangashetty P."/>
            <person name="Hamidou F."/>
            <person name="Sanogo M.D."/>
            <person name="Zwaenepoel A."/>
            <person name="Wallace J."/>
            <person name="Van De Peer Y."/>
            <person name="Van Deynze A."/>
        </authorList>
    </citation>
    <scope>NUCLEOTIDE SEQUENCE</scope>
    <source>
        <tissue evidence="2">Leaves</tissue>
    </source>
</reference>
<evidence type="ECO:0000313" key="2">
    <source>
        <dbReference type="EMBL" id="KAF8717037.1"/>
    </source>
</evidence>
<name>A0A835EUV4_9POAL</name>
<dbReference type="Proteomes" id="UP000636709">
    <property type="component" value="Unassembled WGS sequence"/>
</dbReference>
<dbReference type="Pfam" id="PF05340">
    <property type="entry name" value="DUF740"/>
    <property type="match status" value="1"/>
</dbReference>
<feature type="region of interest" description="Disordered" evidence="1">
    <location>
        <begin position="272"/>
        <end position="291"/>
    </location>
</feature>
<feature type="region of interest" description="Disordered" evidence="1">
    <location>
        <begin position="764"/>
        <end position="815"/>
    </location>
</feature>
<keyword evidence="3" id="KW-1185">Reference proteome</keyword>
<dbReference type="OrthoDB" id="758624at2759"/>
<dbReference type="EMBL" id="JACEFO010001719">
    <property type="protein sequence ID" value="KAF8717037.1"/>
    <property type="molecule type" value="Genomic_DNA"/>
</dbReference>
<dbReference type="PANTHER" id="PTHR31659">
    <property type="entry name" value="PROTEIN: UPF0503-LIKE PROTEIN, PUTATIVE (DUF740)-RELATED"/>
    <property type="match status" value="1"/>
</dbReference>
<comment type="caution">
    <text evidence="2">The sequence shown here is derived from an EMBL/GenBank/DDBJ whole genome shotgun (WGS) entry which is preliminary data.</text>
</comment>
<feature type="region of interest" description="Disordered" evidence="1">
    <location>
        <begin position="896"/>
        <end position="915"/>
    </location>
</feature>
<dbReference type="PANTHER" id="PTHR31659:SF39">
    <property type="entry name" value="OS01G0852400 PROTEIN"/>
    <property type="match status" value="1"/>
</dbReference>
<sequence>MSLPCGLPFLGSCPAARLVPAHAKPRAVEHSRLKLQAHTVAGRPGTRRDATTLAASTTPKRRFGSAPHGSERSEHQAVEKNSNGGASCEVNSGARARADRPSRSCSNFGKAPRTHTAPIVRTKNAGSFSSASFANDATRSRGGSIDRSDPSMAPCPVSAVVELDRVPARKAEPEPGESVPHVTAIMSAPVCSCRALFSCPPFAPARPVRSLITCWVFLASSRALPLAVAFCWKWRGGKGDKGNEKKTPRCHHDRFFPAIAFGFRLNAGVREQQGERAKQHHATNPKNASATKRKEIAGLAGARDSALTFTFLSPLLLSPLSVRYGRPSTKTRRLAHRQLPSPLAAARPHSDVGGVWGVGGGVTRRGGRAMTTLQMDPPAPPARRSVSTSCDLHPGETFTGFCAACLRERLQGLEASAAAASAPGRKSTSAIRSLFARPFAAGASGSSVSGHAEPPDLRRCKSFSCGRGGDALAAAAAAAAAGRADEPQRRSCDVRGRSNTLWALFHQDDRDRVRDGTAFDAFPASSSAAAAALAADVQLPPPQAPCVVVPDDFFDEDIPVVMESDEIVPVVEEEDEDPVVAMDISGEVEAEGNAAREGGKAIKDHIDLDSSQNKKASPKDLKEIAGSFWVAASVFSKKWQKWRRKQKLKKEAAVSKAAAAAMPPPEKPSKPSFLRRRRLRGEAGSELAGGRRSCDTDPRFSLDAARMSIDDAGFSWDEPRASWDGYLFGAGAGIGLGRAPPPLSRLPPILSVLEDTPTDIVERSDGQIPVEDDDFDLDPPGGSLQTRDYYLDSSSRRRRSLERSSSVRRPSFEVPDPIPVTTAAVNGKESPIRGSEFYHYHHAEDLFDRGFSSNSLIEDISASLEAALSGPAKKPPRHRWRKAWSLWGLIHRRAAGRRSVGGGGPSDIADRSFSEPWPDLRVRGANPKMQRCNSNLSARSSFSSNSGGLGSSRRSGYVDAGGNLVRRREETHGQAPQVERNRSARYSPGRAAAVDNGMLRFYLTPMRSGSARPRGGGRARAAAANAVVRAQRAPPVLGYGTALKHDAGMAALQAVTPASSLLDRGEFLPTETEHRLHSRRAHSLRGAGELFAMASRVRPRHRWY</sequence>